<evidence type="ECO:0000313" key="1">
    <source>
        <dbReference type="EMBL" id="KAL0631191.1"/>
    </source>
</evidence>
<keyword evidence="2" id="KW-1185">Reference proteome</keyword>
<dbReference type="Proteomes" id="UP001447188">
    <property type="component" value="Unassembled WGS sequence"/>
</dbReference>
<accession>A0ABR3G5G3</accession>
<sequence>MGKLGKFRLGALTADLKNPSPSGRLHFNRVMHCTQALVDFQLVTQYHSYTETTLSYMAFYLAKFEKYRNMYLEFQISRIRKARAFSATQVLRQHQNFVSVTSQRLPASKKRKREAEVKLKRDEEMDHALPNDCHFNIIIMHLLTHFAANIKKFGNITM</sequence>
<evidence type="ECO:0000313" key="2">
    <source>
        <dbReference type="Proteomes" id="UP001447188"/>
    </source>
</evidence>
<comment type="caution">
    <text evidence="1">The sequence shown here is derived from an EMBL/GenBank/DDBJ whole genome shotgun (WGS) entry which is preliminary data.</text>
</comment>
<organism evidence="1 2">
    <name type="scientific">Discina gigas</name>
    <dbReference type="NCBI Taxonomy" id="1032678"/>
    <lineage>
        <taxon>Eukaryota</taxon>
        <taxon>Fungi</taxon>
        <taxon>Dikarya</taxon>
        <taxon>Ascomycota</taxon>
        <taxon>Pezizomycotina</taxon>
        <taxon>Pezizomycetes</taxon>
        <taxon>Pezizales</taxon>
        <taxon>Discinaceae</taxon>
        <taxon>Discina</taxon>
    </lineage>
</organism>
<gene>
    <name evidence="1" type="ORF">Q9L58_009943</name>
</gene>
<dbReference type="EMBL" id="JBBBZM010000283">
    <property type="protein sequence ID" value="KAL0631191.1"/>
    <property type="molecule type" value="Genomic_DNA"/>
</dbReference>
<reference evidence="1 2" key="1">
    <citation type="submission" date="2024-02" db="EMBL/GenBank/DDBJ databases">
        <title>Discinaceae phylogenomics.</title>
        <authorList>
            <person name="Dirks A.C."/>
            <person name="James T.Y."/>
        </authorList>
    </citation>
    <scope>NUCLEOTIDE SEQUENCE [LARGE SCALE GENOMIC DNA]</scope>
    <source>
        <strain evidence="1 2">ACD0624</strain>
    </source>
</reference>
<proteinExistence type="predicted"/>
<name>A0ABR3G5G3_9PEZI</name>
<protein>
    <submittedName>
        <fullName evidence="1">Uncharacterized protein</fullName>
    </submittedName>
</protein>